<protein>
    <recommendedName>
        <fullName evidence="3">Toxin secretion, membrane fusion protein</fullName>
    </recommendedName>
</protein>
<dbReference type="Proteomes" id="UP000239001">
    <property type="component" value="Unassembled WGS sequence"/>
</dbReference>
<dbReference type="AlphaFoldDB" id="A0A2T1LTH8"/>
<reference evidence="1 2" key="1">
    <citation type="submission" date="2018-03" db="EMBL/GenBank/DDBJ databases">
        <title>The ancient ancestry and fast evolution of plastids.</title>
        <authorList>
            <person name="Moore K.R."/>
            <person name="Magnabosco C."/>
            <person name="Momper L."/>
            <person name="Gold D.A."/>
            <person name="Bosak T."/>
            <person name="Fournier G.P."/>
        </authorList>
    </citation>
    <scope>NUCLEOTIDE SEQUENCE [LARGE SCALE GENOMIC DNA]</scope>
    <source>
        <strain evidence="1 2">CCALA 016</strain>
    </source>
</reference>
<name>A0A2T1LTH8_9CHRO</name>
<proteinExistence type="predicted"/>
<dbReference type="RefSeq" id="WP_106458614.1">
    <property type="nucleotide sequence ID" value="NZ_PXOH01000028.1"/>
</dbReference>
<accession>A0A2T1LTH8</accession>
<dbReference type="EMBL" id="PXOH01000028">
    <property type="protein sequence ID" value="PSF33928.1"/>
    <property type="molecule type" value="Genomic_DNA"/>
</dbReference>
<comment type="caution">
    <text evidence="1">The sequence shown here is derived from an EMBL/GenBank/DDBJ whole genome shotgun (WGS) entry which is preliminary data.</text>
</comment>
<evidence type="ECO:0000313" key="1">
    <source>
        <dbReference type="EMBL" id="PSF33928.1"/>
    </source>
</evidence>
<evidence type="ECO:0008006" key="3">
    <source>
        <dbReference type="Google" id="ProtNLM"/>
    </source>
</evidence>
<evidence type="ECO:0000313" key="2">
    <source>
        <dbReference type="Proteomes" id="UP000239001"/>
    </source>
</evidence>
<organism evidence="1 2">
    <name type="scientific">Aphanothece hegewaldii CCALA 016</name>
    <dbReference type="NCBI Taxonomy" id="2107694"/>
    <lineage>
        <taxon>Bacteria</taxon>
        <taxon>Bacillati</taxon>
        <taxon>Cyanobacteriota</taxon>
        <taxon>Cyanophyceae</taxon>
        <taxon>Oscillatoriophycideae</taxon>
        <taxon>Chroococcales</taxon>
        <taxon>Aphanothecaceae</taxon>
        <taxon>Aphanothece</taxon>
    </lineage>
</organism>
<keyword evidence="2" id="KW-1185">Reference proteome</keyword>
<reference evidence="1 2" key="2">
    <citation type="submission" date="2018-03" db="EMBL/GenBank/DDBJ databases">
        <authorList>
            <person name="Keele B.F."/>
        </authorList>
    </citation>
    <scope>NUCLEOTIDE SEQUENCE [LARGE SCALE GENOMIC DNA]</scope>
    <source>
        <strain evidence="1 2">CCALA 016</strain>
    </source>
</reference>
<dbReference type="OrthoDB" id="573992at2"/>
<gene>
    <name evidence="1" type="ORF">C7H19_19610</name>
</gene>
<sequence>MQIRVKKVHLKDPKEDFQYWQSQPYEERLEALETIRKEYHQWKYNAQPRLQRVYTIIKQ</sequence>